<organism evidence="1">
    <name type="scientific">Serratia fonticola</name>
    <dbReference type="NCBI Taxonomy" id="47917"/>
    <lineage>
        <taxon>Bacteria</taxon>
        <taxon>Pseudomonadati</taxon>
        <taxon>Pseudomonadota</taxon>
        <taxon>Gammaproteobacteria</taxon>
        <taxon>Enterobacterales</taxon>
        <taxon>Yersiniaceae</taxon>
        <taxon>Serratia</taxon>
    </lineage>
</organism>
<gene>
    <name evidence="1" type="ORF">NCTC12965_05220</name>
</gene>
<dbReference type="EMBL" id="CABEEZ010000113">
    <property type="protein sequence ID" value="VTR45292.1"/>
    <property type="molecule type" value="Genomic_DNA"/>
</dbReference>
<protein>
    <submittedName>
        <fullName evidence="1">Uncharacterized protein</fullName>
    </submittedName>
</protein>
<accession>A0A4U9VIM3</accession>
<proteinExistence type="predicted"/>
<sequence length="91" mass="10125">MGFLGGVLSPFNSNVTTVEEVEDIFKYNLSDKLSVFKLFDKYIKGDLTSSPLGCFLTIAVLERYLLNADESFADALHELVFGDILEDPTIL</sequence>
<evidence type="ECO:0000313" key="1">
    <source>
        <dbReference type="EMBL" id="VTR45292.1"/>
    </source>
</evidence>
<dbReference type="AlphaFoldDB" id="A0A4U9VIM3"/>
<name>A0A4U9VIM3_SERFO</name>
<reference evidence="1" key="1">
    <citation type="submission" date="2019-05" db="EMBL/GenBank/DDBJ databases">
        <authorList>
            <consortium name="Pathogen Informatics"/>
        </authorList>
    </citation>
    <scope>NUCLEOTIDE SEQUENCE [LARGE SCALE GENOMIC DNA]</scope>
    <source>
        <strain evidence="1">NCTC12965</strain>
    </source>
</reference>